<evidence type="ECO:0000313" key="1">
    <source>
        <dbReference type="EMBL" id="KAJ9648105.1"/>
    </source>
</evidence>
<organism evidence="1 2">
    <name type="scientific">Coniosporium tulheliwenetii</name>
    <dbReference type="NCBI Taxonomy" id="3383036"/>
    <lineage>
        <taxon>Eukaryota</taxon>
        <taxon>Fungi</taxon>
        <taxon>Dikarya</taxon>
        <taxon>Ascomycota</taxon>
        <taxon>Pezizomycotina</taxon>
        <taxon>Dothideomycetes</taxon>
        <taxon>Dothideomycetes incertae sedis</taxon>
        <taxon>Coniosporium</taxon>
    </lineage>
</organism>
<name>A0ACC2ZKI5_9PEZI</name>
<sequence>MADLKDIEKTAKTEIPKIEVQEAIEGEDVTLSPRVKGKGVLERYINFPAAINFGFVLQASWETVALTFQFSLLNGGPAAMLYGSLFAGIGTNIVAASLAEMASISGDEVKEVRRRLPRSMILACAVNSVMQFIFILCLLFTIGDINKVANTPTALPIIEVLYQATRSKPATNFIVAMLGVVYFIAFFNVLASASRLVWAFSRDNGLPFSKLFADVHPGLKTPLNALVLVGTTFSLLALINIGSSTAFNTFFSLPALLMYISYFFPILFFLLKRFSNDPPKFGPFSLGKWGVFFNLCALCYILFIITWMPFPTMRPVTAINMNYAGPLVAAVVLGALLDWIFSGRKRFQIPVLRHTPEL</sequence>
<protein>
    <submittedName>
        <fullName evidence="1">Uncharacterized protein</fullName>
    </submittedName>
</protein>
<keyword evidence="2" id="KW-1185">Reference proteome</keyword>
<proteinExistence type="predicted"/>
<dbReference type="Proteomes" id="UP001172680">
    <property type="component" value="Unassembled WGS sequence"/>
</dbReference>
<gene>
    <name evidence="1" type="ORF">H2199_001882</name>
</gene>
<reference evidence="1" key="1">
    <citation type="submission" date="2022-10" db="EMBL/GenBank/DDBJ databases">
        <title>Culturing micro-colonial fungi from biological soil crusts in the Mojave desert and describing Neophaeococcomyces mojavensis, and introducing the new genera and species Taxawa tesnikishii.</title>
        <authorList>
            <person name="Kurbessoian T."/>
            <person name="Stajich J.E."/>
        </authorList>
    </citation>
    <scope>NUCLEOTIDE SEQUENCE</scope>
    <source>
        <strain evidence="1">JES_115</strain>
    </source>
</reference>
<evidence type="ECO:0000313" key="2">
    <source>
        <dbReference type="Proteomes" id="UP001172680"/>
    </source>
</evidence>
<accession>A0ACC2ZKI5</accession>
<comment type="caution">
    <text evidence="1">The sequence shown here is derived from an EMBL/GenBank/DDBJ whole genome shotgun (WGS) entry which is preliminary data.</text>
</comment>
<dbReference type="EMBL" id="JAPDRP010000004">
    <property type="protein sequence ID" value="KAJ9648105.1"/>
    <property type="molecule type" value="Genomic_DNA"/>
</dbReference>